<dbReference type="PANTHER" id="PTHR42749">
    <property type="entry name" value="CELL SHAPE-DETERMINING PROTEIN MREB"/>
    <property type="match status" value="1"/>
</dbReference>
<comment type="similarity">
    <text evidence="5 6">Belongs to the FtsA/MreB family.</text>
</comment>
<dbReference type="EMBL" id="MHQN01000020">
    <property type="protein sequence ID" value="OHA03372.1"/>
    <property type="molecule type" value="Genomic_DNA"/>
</dbReference>
<evidence type="ECO:0000256" key="5">
    <source>
        <dbReference type="ARBA" id="ARBA00023458"/>
    </source>
</evidence>
<dbReference type="GO" id="GO:0008360">
    <property type="term" value="P:regulation of cell shape"/>
    <property type="evidence" value="ECO:0007669"/>
    <property type="project" value="UniProtKB-UniRule"/>
</dbReference>
<dbReference type="Proteomes" id="UP000177177">
    <property type="component" value="Unassembled WGS sequence"/>
</dbReference>
<comment type="subcellular location">
    <subcellularLocation>
        <location evidence="6">Cytoplasm</location>
    </subcellularLocation>
    <text evidence="6">Membrane-associated.</text>
</comment>
<feature type="binding site" evidence="6">
    <location>
        <begin position="294"/>
        <end position="297"/>
    </location>
    <ligand>
        <name>ATP</name>
        <dbReference type="ChEBI" id="CHEBI:30616"/>
    </ligand>
</feature>
<dbReference type="SUPFAM" id="SSF53067">
    <property type="entry name" value="Actin-like ATPase domain"/>
    <property type="match status" value="2"/>
</dbReference>
<comment type="caution">
    <text evidence="7">The sequence shown here is derived from an EMBL/GenBank/DDBJ whole genome shotgun (WGS) entry which is preliminary data.</text>
</comment>
<protein>
    <recommendedName>
        <fullName evidence="6">Cell shape-determining protein MreB</fullName>
    </recommendedName>
</protein>
<organism evidence="7 8">
    <name type="scientific">Candidatus Sungbacteria bacterium RIFCSPHIGHO2_02_FULL_53_17</name>
    <dbReference type="NCBI Taxonomy" id="1802275"/>
    <lineage>
        <taxon>Bacteria</taxon>
        <taxon>Candidatus Sungiibacteriota</taxon>
    </lineage>
</organism>
<dbReference type="HAMAP" id="MF_02207">
    <property type="entry name" value="MreB"/>
    <property type="match status" value="1"/>
</dbReference>
<dbReference type="InterPro" id="IPR043129">
    <property type="entry name" value="ATPase_NBD"/>
</dbReference>
<dbReference type="NCBIfam" id="TIGR00904">
    <property type="entry name" value="mreB"/>
    <property type="match status" value="1"/>
</dbReference>
<dbReference type="PRINTS" id="PR01652">
    <property type="entry name" value="SHAPEPROTEIN"/>
</dbReference>
<comment type="subunit">
    <text evidence="6">Forms polymers.</text>
</comment>
<sequence>MKFPNPFTHFAKDIGIDLGTANTLIYVRGRGIVINEASVVAVNQKTGAIVAIGAEAKRMVGRTPSQIVATRPLVAGVVSDFEVTEEMLKYFIRKVHEDSYSIFARPRVVVGIPSVVTEVEKRAVEDAVRNAGAREVYLVEEPMAAAIGVRLPVQEAVGSLVVDIGGGTTDIAVIALGGIVVSKNLKIAGDKLNEDIIRFARDEFKMLLGERTAEDIKIAIGSAYELESPLEATMRGRDLVTGLPKEIVVDDADIRRAMRHSINTLVNTIRTVIEETPPELVADIMRRGIVLVGGGSLLRGLDQLIHEETKIPVRVAEDPLTAVVRGTGIILEDIESLKGVLVSTDYEQVPTE</sequence>
<dbReference type="GO" id="GO:0005737">
    <property type="term" value="C:cytoplasm"/>
    <property type="evidence" value="ECO:0007669"/>
    <property type="project" value="UniProtKB-SubCell"/>
</dbReference>
<dbReference type="Gene3D" id="3.30.420.40">
    <property type="match status" value="3"/>
</dbReference>
<evidence type="ECO:0000256" key="6">
    <source>
        <dbReference type="HAMAP-Rule" id="MF_02207"/>
    </source>
</evidence>
<evidence type="ECO:0000313" key="7">
    <source>
        <dbReference type="EMBL" id="OHA03372.1"/>
    </source>
</evidence>
<proteinExistence type="inferred from homology"/>
<feature type="binding site" evidence="6">
    <location>
        <begin position="20"/>
        <end position="22"/>
    </location>
    <ligand>
        <name>ATP</name>
        <dbReference type="ChEBI" id="CHEBI:30616"/>
    </ligand>
</feature>
<keyword evidence="4 6" id="KW-0133">Cell shape</keyword>
<dbReference type="GO" id="GO:0005524">
    <property type="term" value="F:ATP binding"/>
    <property type="evidence" value="ECO:0007669"/>
    <property type="project" value="UniProtKB-KW"/>
</dbReference>
<evidence type="ECO:0000256" key="2">
    <source>
        <dbReference type="ARBA" id="ARBA00022741"/>
    </source>
</evidence>
<dbReference type="NCBIfam" id="NF010539">
    <property type="entry name" value="PRK13927.1"/>
    <property type="match status" value="1"/>
</dbReference>
<dbReference type="InterPro" id="IPR004753">
    <property type="entry name" value="MreB"/>
</dbReference>
<dbReference type="CDD" id="cd10225">
    <property type="entry name" value="ASKHA_NBD_MreB-like"/>
    <property type="match status" value="1"/>
</dbReference>
<keyword evidence="1 6" id="KW-0963">Cytoplasm</keyword>
<dbReference type="AlphaFoldDB" id="A0A1G2KY12"/>
<evidence type="ECO:0000256" key="3">
    <source>
        <dbReference type="ARBA" id="ARBA00022840"/>
    </source>
</evidence>
<evidence type="ECO:0000256" key="4">
    <source>
        <dbReference type="ARBA" id="ARBA00022960"/>
    </source>
</evidence>
<dbReference type="PANTHER" id="PTHR42749:SF1">
    <property type="entry name" value="CELL SHAPE-DETERMINING PROTEIN MREB"/>
    <property type="match status" value="1"/>
</dbReference>
<evidence type="ECO:0000313" key="8">
    <source>
        <dbReference type="Proteomes" id="UP000177177"/>
    </source>
</evidence>
<name>A0A1G2KY12_9BACT</name>
<accession>A0A1G2KY12</accession>
<evidence type="ECO:0000256" key="1">
    <source>
        <dbReference type="ARBA" id="ARBA00022490"/>
    </source>
</evidence>
<feature type="binding site" evidence="6">
    <location>
        <begin position="166"/>
        <end position="168"/>
    </location>
    <ligand>
        <name>ATP</name>
        <dbReference type="ChEBI" id="CHEBI:30616"/>
    </ligand>
</feature>
<reference evidence="7 8" key="1">
    <citation type="journal article" date="2016" name="Nat. Commun.">
        <title>Thousands of microbial genomes shed light on interconnected biogeochemical processes in an aquifer system.</title>
        <authorList>
            <person name="Anantharaman K."/>
            <person name="Brown C.T."/>
            <person name="Hug L.A."/>
            <person name="Sharon I."/>
            <person name="Castelle C.J."/>
            <person name="Probst A.J."/>
            <person name="Thomas B.C."/>
            <person name="Singh A."/>
            <person name="Wilkins M.J."/>
            <person name="Karaoz U."/>
            <person name="Brodie E.L."/>
            <person name="Williams K.H."/>
            <person name="Hubbard S.S."/>
            <person name="Banfield J.F."/>
        </authorList>
    </citation>
    <scope>NUCLEOTIDE SEQUENCE [LARGE SCALE GENOMIC DNA]</scope>
</reference>
<comment type="function">
    <text evidence="6">Forms membrane-associated dynamic filaments that are essential for cell shape determination. Acts by regulating cell wall synthesis and cell elongation, and thus cell shape. A feedback loop between cell geometry and MreB localization may maintain elongated cell shape by targeting cell wall growth to regions of negative cell wall curvature.</text>
</comment>
<keyword evidence="3 6" id="KW-0067">ATP-binding</keyword>
<dbReference type="InterPro" id="IPR056546">
    <property type="entry name" value="MreB_MamK-like"/>
</dbReference>
<keyword evidence="2 6" id="KW-0547">Nucleotide-binding</keyword>
<feature type="binding site" evidence="6">
    <location>
        <begin position="214"/>
        <end position="217"/>
    </location>
    <ligand>
        <name>ATP</name>
        <dbReference type="ChEBI" id="CHEBI:30616"/>
    </ligand>
</feature>
<dbReference type="GO" id="GO:0000902">
    <property type="term" value="P:cell morphogenesis"/>
    <property type="evidence" value="ECO:0007669"/>
    <property type="project" value="InterPro"/>
</dbReference>
<gene>
    <name evidence="6" type="primary">mreB</name>
    <name evidence="7" type="ORF">A3C92_00315</name>
</gene>
<dbReference type="Pfam" id="PF06723">
    <property type="entry name" value="MreB_Mbl"/>
    <property type="match status" value="1"/>
</dbReference>